<evidence type="ECO:0000256" key="1">
    <source>
        <dbReference type="SAM" id="MobiDB-lite"/>
    </source>
</evidence>
<feature type="region of interest" description="Disordered" evidence="1">
    <location>
        <begin position="1"/>
        <end position="29"/>
    </location>
</feature>
<keyword evidence="3" id="KW-1185">Reference proteome</keyword>
<dbReference type="EMBL" id="JAIWYP010000016">
    <property type="protein sequence ID" value="KAH3694148.1"/>
    <property type="molecule type" value="Genomic_DNA"/>
</dbReference>
<protein>
    <submittedName>
        <fullName evidence="2">Uncharacterized protein</fullName>
    </submittedName>
</protein>
<reference evidence="2" key="2">
    <citation type="submission" date="2020-11" db="EMBL/GenBank/DDBJ databases">
        <authorList>
            <person name="McCartney M.A."/>
            <person name="Auch B."/>
            <person name="Kono T."/>
            <person name="Mallez S."/>
            <person name="Becker A."/>
            <person name="Gohl D.M."/>
            <person name="Silverstein K.A.T."/>
            <person name="Koren S."/>
            <person name="Bechman K.B."/>
            <person name="Herman A."/>
            <person name="Abrahante J.E."/>
            <person name="Garbe J."/>
        </authorList>
    </citation>
    <scope>NUCLEOTIDE SEQUENCE</scope>
    <source>
        <strain evidence="2">Duluth1</strain>
        <tissue evidence="2">Whole animal</tissue>
    </source>
</reference>
<proteinExistence type="predicted"/>
<sequence length="54" mass="5791">MKNYGEEQSSSQLKNTSFRGVCGGKATPFASLHPIRQCNLSHGTPKGRGREGGQ</sequence>
<gene>
    <name evidence="2" type="ORF">DPMN_081587</name>
</gene>
<organism evidence="2 3">
    <name type="scientific">Dreissena polymorpha</name>
    <name type="common">Zebra mussel</name>
    <name type="synonym">Mytilus polymorpha</name>
    <dbReference type="NCBI Taxonomy" id="45954"/>
    <lineage>
        <taxon>Eukaryota</taxon>
        <taxon>Metazoa</taxon>
        <taxon>Spiralia</taxon>
        <taxon>Lophotrochozoa</taxon>
        <taxon>Mollusca</taxon>
        <taxon>Bivalvia</taxon>
        <taxon>Autobranchia</taxon>
        <taxon>Heteroconchia</taxon>
        <taxon>Euheterodonta</taxon>
        <taxon>Imparidentia</taxon>
        <taxon>Neoheterodontei</taxon>
        <taxon>Myida</taxon>
        <taxon>Dreissenoidea</taxon>
        <taxon>Dreissenidae</taxon>
        <taxon>Dreissena</taxon>
    </lineage>
</organism>
<dbReference type="Proteomes" id="UP000828390">
    <property type="component" value="Unassembled WGS sequence"/>
</dbReference>
<dbReference type="AlphaFoldDB" id="A0A9D4BHX6"/>
<feature type="compositionally biased region" description="Polar residues" evidence="1">
    <location>
        <begin position="1"/>
        <end position="18"/>
    </location>
</feature>
<comment type="caution">
    <text evidence="2">The sequence shown here is derived from an EMBL/GenBank/DDBJ whole genome shotgun (WGS) entry which is preliminary data.</text>
</comment>
<accession>A0A9D4BHX6</accession>
<evidence type="ECO:0000313" key="2">
    <source>
        <dbReference type="EMBL" id="KAH3694148.1"/>
    </source>
</evidence>
<evidence type="ECO:0000313" key="3">
    <source>
        <dbReference type="Proteomes" id="UP000828390"/>
    </source>
</evidence>
<reference evidence="2" key="1">
    <citation type="journal article" date="2019" name="bioRxiv">
        <title>The Genome of the Zebra Mussel, Dreissena polymorpha: A Resource for Invasive Species Research.</title>
        <authorList>
            <person name="McCartney M.A."/>
            <person name="Auch B."/>
            <person name="Kono T."/>
            <person name="Mallez S."/>
            <person name="Zhang Y."/>
            <person name="Obille A."/>
            <person name="Becker A."/>
            <person name="Abrahante J.E."/>
            <person name="Garbe J."/>
            <person name="Badalamenti J.P."/>
            <person name="Herman A."/>
            <person name="Mangelson H."/>
            <person name="Liachko I."/>
            <person name="Sullivan S."/>
            <person name="Sone E.D."/>
            <person name="Koren S."/>
            <person name="Silverstein K.A.T."/>
            <person name="Beckman K.B."/>
            <person name="Gohl D.M."/>
        </authorList>
    </citation>
    <scope>NUCLEOTIDE SEQUENCE</scope>
    <source>
        <strain evidence="2">Duluth1</strain>
        <tissue evidence="2">Whole animal</tissue>
    </source>
</reference>
<name>A0A9D4BHX6_DREPO</name>